<keyword evidence="4" id="KW-1185">Reference proteome</keyword>
<feature type="transmembrane region" description="Helical" evidence="2">
    <location>
        <begin position="6"/>
        <end position="30"/>
    </location>
</feature>
<dbReference type="EMBL" id="CP000252">
    <property type="protein sequence ID" value="ABC76856.1"/>
    <property type="molecule type" value="Genomic_DNA"/>
</dbReference>
<evidence type="ECO:0000256" key="2">
    <source>
        <dbReference type="SAM" id="Phobius"/>
    </source>
</evidence>
<proteinExistence type="predicted"/>
<dbReference type="Proteomes" id="UP000001933">
    <property type="component" value="Chromosome"/>
</dbReference>
<dbReference type="STRING" id="56780.SYN_01475"/>
<organism evidence="3 4">
    <name type="scientific">Syntrophus aciditrophicus (strain SB)</name>
    <dbReference type="NCBI Taxonomy" id="56780"/>
    <lineage>
        <taxon>Bacteria</taxon>
        <taxon>Pseudomonadati</taxon>
        <taxon>Thermodesulfobacteriota</taxon>
        <taxon>Syntrophia</taxon>
        <taxon>Syntrophales</taxon>
        <taxon>Syntrophaceae</taxon>
        <taxon>Syntrophus</taxon>
    </lineage>
</organism>
<keyword evidence="2" id="KW-0812">Transmembrane</keyword>
<feature type="coiled-coil region" evidence="1">
    <location>
        <begin position="69"/>
        <end position="113"/>
    </location>
</feature>
<gene>
    <name evidence="3" type="ORF">SYN_01475</name>
</gene>
<keyword evidence="1" id="KW-0175">Coiled coil</keyword>
<name>Q2LRZ9_SYNAS</name>
<sequence length="196" mass="22386">MKKVFYVFQVFILMIFIVKIMSLCGLIQFLETPRHSFFSENRAMAESPRQAPAVKDVLDDELAQPRSLLNALQNRQKELDERENSLRVEEQKLLSLKKEITEKIDLLLRLEQKLDTAIGADKEADAKRYRDLAKVYEATPPAKAGAMMERLDLKTAAGISMHMKREKAGAIWGYLSPQKVVDITKEITMNSQKASE</sequence>
<dbReference type="AlphaFoldDB" id="Q2LRZ9"/>
<evidence type="ECO:0000256" key="1">
    <source>
        <dbReference type="SAM" id="Coils"/>
    </source>
</evidence>
<dbReference type="HOGENOM" id="CLU_1389612_0_0_7"/>
<accession>Q2LRZ9</accession>
<evidence type="ECO:0000313" key="4">
    <source>
        <dbReference type="Proteomes" id="UP000001933"/>
    </source>
</evidence>
<dbReference type="InParanoid" id="Q2LRZ9"/>
<reference evidence="3 4" key="1">
    <citation type="journal article" date="2007" name="Proc. Natl. Acad. Sci. U.S.A.">
        <title>The genome of Syntrophus aciditrophicus: life at the thermodynamic limit of microbial growth.</title>
        <authorList>
            <person name="McInerney M.J."/>
            <person name="Rohlin L."/>
            <person name="Mouttaki H."/>
            <person name="Kim U."/>
            <person name="Krupp R.S."/>
            <person name="Rios-Hernandez L."/>
            <person name="Sieber J."/>
            <person name="Struchtemeyer C.G."/>
            <person name="Bhattacharyya A."/>
            <person name="Campbell J.W."/>
            <person name="Gunsalus R.P."/>
        </authorList>
    </citation>
    <scope>NUCLEOTIDE SEQUENCE [LARGE SCALE GENOMIC DNA]</scope>
    <source>
        <strain evidence="3 4">SB</strain>
    </source>
</reference>
<keyword evidence="2" id="KW-1133">Transmembrane helix</keyword>
<evidence type="ECO:0000313" key="3">
    <source>
        <dbReference type="EMBL" id="ABC76856.1"/>
    </source>
</evidence>
<keyword evidence="2" id="KW-0472">Membrane</keyword>
<dbReference type="RefSeq" id="WP_011416889.1">
    <property type="nucleotide sequence ID" value="NC_007759.1"/>
</dbReference>
<protein>
    <submittedName>
        <fullName evidence="3">Hypothetical membrane protein</fullName>
    </submittedName>
</protein>
<dbReference type="OrthoDB" id="5297650at2"/>
<dbReference type="KEGG" id="sat:SYN_01475"/>